<sequence>MRSTILGKAAGVQLFFIVAIEATSFGCRNTLISDEWRKAVLDFHNRNRQRVAEGKQRTGSPGTVMKAATKMYYLNWDCDIENNAFLSSCNGQMPIPLDYGVNKGTFKMNKKCNINDNTMAVLKGWWDQATAADLSQNSKFDETKQKEFGAMAYGEAKGFACSYSNCGGSTGELLCLYSAKAQAAPNNPLYTEGNVCADCPADDPCTSFLCTPKTYTVDENANPQPMCNAPGNPGVDGMTHDMQITAMDMANYYRNLVATGWAQDKKDYAPPAKNMNALEYDCDTAGVGAKVEAAKCTAASYTPTPGYVLSSYKAKLDIPRVEVLRKVWRFDIQPLLDIVCYTLVLIRTSSN</sequence>
<organism evidence="3 4">
    <name type="scientific">Ancylostoma ceylanicum</name>
    <dbReference type="NCBI Taxonomy" id="53326"/>
    <lineage>
        <taxon>Eukaryota</taxon>
        <taxon>Metazoa</taxon>
        <taxon>Ecdysozoa</taxon>
        <taxon>Nematoda</taxon>
        <taxon>Chromadorea</taxon>
        <taxon>Rhabditida</taxon>
        <taxon>Rhabditina</taxon>
        <taxon>Rhabditomorpha</taxon>
        <taxon>Strongyloidea</taxon>
        <taxon>Ancylostomatidae</taxon>
        <taxon>Ancylostomatinae</taxon>
        <taxon>Ancylostoma</taxon>
    </lineage>
</organism>
<dbReference type="InterPro" id="IPR035940">
    <property type="entry name" value="CAP_sf"/>
</dbReference>
<dbReference type="OrthoDB" id="5868561at2759"/>
<evidence type="ECO:0000313" key="4">
    <source>
        <dbReference type="Proteomes" id="UP000024635"/>
    </source>
</evidence>
<dbReference type="CDD" id="cd05380">
    <property type="entry name" value="CAP_euk"/>
    <property type="match status" value="1"/>
</dbReference>
<protein>
    <recommendedName>
        <fullName evidence="2">SCP domain-containing protein</fullName>
    </recommendedName>
</protein>
<dbReference type="Gene3D" id="3.40.33.10">
    <property type="entry name" value="CAP"/>
    <property type="match status" value="2"/>
</dbReference>
<feature type="domain" description="SCP" evidence="2">
    <location>
        <begin position="35"/>
        <end position="185"/>
    </location>
</feature>
<keyword evidence="4" id="KW-1185">Reference proteome</keyword>
<keyword evidence="1" id="KW-0732">Signal</keyword>
<evidence type="ECO:0000313" key="3">
    <source>
        <dbReference type="EMBL" id="EYC12050.1"/>
    </source>
</evidence>
<comment type="caution">
    <text evidence="3">The sequence shown here is derived from an EMBL/GenBank/DDBJ whole genome shotgun (WGS) entry which is preliminary data.</text>
</comment>
<dbReference type="Pfam" id="PF00188">
    <property type="entry name" value="CAP"/>
    <property type="match status" value="1"/>
</dbReference>
<accession>A0A016UA98</accession>
<dbReference type="STRING" id="53326.A0A016UA98"/>
<dbReference type="SUPFAM" id="SSF55797">
    <property type="entry name" value="PR-1-like"/>
    <property type="match status" value="2"/>
</dbReference>
<dbReference type="InterPro" id="IPR014044">
    <property type="entry name" value="CAP_dom"/>
</dbReference>
<reference evidence="4" key="1">
    <citation type="journal article" date="2015" name="Nat. Genet.">
        <title>The genome and transcriptome of the zoonotic hookworm Ancylostoma ceylanicum identify infection-specific gene families.</title>
        <authorList>
            <person name="Schwarz E.M."/>
            <person name="Hu Y."/>
            <person name="Antoshechkin I."/>
            <person name="Miller M.M."/>
            <person name="Sternberg P.W."/>
            <person name="Aroian R.V."/>
        </authorList>
    </citation>
    <scope>NUCLEOTIDE SEQUENCE</scope>
    <source>
        <strain evidence="4">HY135</strain>
    </source>
</reference>
<feature type="signal peptide" evidence="1">
    <location>
        <begin position="1"/>
        <end position="22"/>
    </location>
</feature>
<dbReference type="EMBL" id="JARK01001384">
    <property type="protein sequence ID" value="EYC12050.1"/>
    <property type="molecule type" value="Genomic_DNA"/>
</dbReference>
<gene>
    <name evidence="3" type="primary">Acey_s0048.g1585</name>
    <name evidence="3" type="synonym">ASP-s0048.g1585</name>
    <name evidence="3" type="ORF">Y032_0048g1585</name>
</gene>
<feature type="chain" id="PRO_5001492229" description="SCP domain-containing protein" evidence="1">
    <location>
        <begin position="23"/>
        <end position="351"/>
    </location>
</feature>
<name>A0A016UA98_9BILA</name>
<dbReference type="SMART" id="SM00198">
    <property type="entry name" value="SCP"/>
    <property type="match status" value="1"/>
</dbReference>
<dbReference type="AlphaFoldDB" id="A0A016UA98"/>
<evidence type="ECO:0000259" key="2">
    <source>
        <dbReference type="SMART" id="SM00198"/>
    </source>
</evidence>
<proteinExistence type="predicted"/>
<evidence type="ECO:0000256" key="1">
    <source>
        <dbReference type="SAM" id="SignalP"/>
    </source>
</evidence>
<dbReference type="Proteomes" id="UP000024635">
    <property type="component" value="Unassembled WGS sequence"/>
</dbReference>